<keyword evidence="2" id="KW-1185">Reference proteome</keyword>
<sequence>MVALIVTLTRPAPAAPPPAPAAAQPFMFSEDIDKQWCISMRPLRAENMDMTPAAVIDNGPSGIEYQKFAAWVPGWAERMTAALNKAADNGSKDGWLDRTARREVDLTVAVSVVKHDQWWTADTSWVFNDAAHTGTTINAYCRSIGEPVRP</sequence>
<protein>
    <submittedName>
        <fullName evidence="1">Uncharacterized protein</fullName>
    </submittedName>
</protein>
<gene>
    <name evidence="1" type="ORF">K6L26_31435</name>
</gene>
<evidence type="ECO:0000313" key="2">
    <source>
        <dbReference type="Proteomes" id="UP000825598"/>
    </source>
</evidence>
<dbReference type="Proteomes" id="UP000825598">
    <property type="component" value="Plasmid unnamed2"/>
</dbReference>
<evidence type="ECO:0000313" key="1">
    <source>
        <dbReference type="EMBL" id="QZH69536.1"/>
    </source>
</evidence>
<dbReference type="EMBL" id="CP081675">
    <property type="protein sequence ID" value="QZH69536.1"/>
    <property type="molecule type" value="Genomic_DNA"/>
</dbReference>
<geneLocation type="plasmid" evidence="1 2">
    <name>unnamed2</name>
</geneLocation>
<accession>A0ACD1FRD0</accession>
<reference evidence="1" key="1">
    <citation type="submission" date="2021-07" db="EMBL/GenBank/DDBJ databases">
        <title>Complete Genome Sequences of Mycobacterium farcinogenes Isolated from Clinical Specimens from Patients in Thailand.</title>
        <authorList>
            <person name="Sodsai P."/>
        </authorList>
    </citation>
    <scope>NUCLEOTIDE SEQUENCE</scope>
    <source>
        <strain evidence="1">BKK/CU-MFGFA-001</strain>
    </source>
</reference>
<proteinExistence type="predicted"/>
<name>A0ACD1FRD0_MYCFR</name>
<organism evidence="1 2">
    <name type="scientific">Mycolicibacterium farcinogenes</name>
    <name type="common">Mycobacterium farcinogenes</name>
    <dbReference type="NCBI Taxonomy" id="1802"/>
    <lineage>
        <taxon>Bacteria</taxon>
        <taxon>Bacillati</taxon>
        <taxon>Actinomycetota</taxon>
        <taxon>Actinomycetes</taxon>
        <taxon>Mycobacteriales</taxon>
        <taxon>Mycobacteriaceae</taxon>
        <taxon>Mycolicibacterium</taxon>
    </lineage>
</organism>
<keyword evidence="1" id="KW-0614">Plasmid</keyword>